<evidence type="ECO:0000256" key="4">
    <source>
        <dbReference type="ARBA" id="ARBA00022692"/>
    </source>
</evidence>
<evidence type="ECO:0000313" key="10">
    <source>
        <dbReference type="Proteomes" id="UP001344251"/>
    </source>
</evidence>
<feature type="transmembrane region" description="Helical" evidence="7">
    <location>
        <begin position="29"/>
        <end position="48"/>
    </location>
</feature>
<comment type="subcellular location">
    <subcellularLocation>
        <location evidence="1">Cell membrane</location>
        <topology evidence="1">Multi-pass membrane protein</topology>
    </subcellularLocation>
</comment>
<gene>
    <name evidence="9" type="ORF">OG863_33810</name>
</gene>
<dbReference type="Pfam" id="PF00083">
    <property type="entry name" value="Sugar_tr"/>
    <property type="match status" value="1"/>
</dbReference>
<keyword evidence="2" id="KW-0813">Transport</keyword>
<dbReference type="InterPro" id="IPR005828">
    <property type="entry name" value="MFS_sugar_transport-like"/>
</dbReference>
<feature type="domain" description="Major facilitator superfamily (MFS) profile" evidence="8">
    <location>
        <begin position="17"/>
        <end position="434"/>
    </location>
</feature>
<evidence type="ECO:0000256" key="6">
    <source>
        <dbReference type="ARBA" id="ARBA00023136"/>
    </source>
</evidence>
<feature type="transmembrane region" description="Helical" evidence="7">
    <location>
        <begin position="318"/>
        <end position="336"/>
    </location>
</feature>
<keyword evidence="10" id="KW-1185">Reference proteome</keyword>
<dbReference type="Gene3D" id="1.20.1250.20">
    <property type="entry name" value="MFS general substrate transporter like domains"/>
    <property type="match status" value="2"/>
</dbReference>
<keyword evidence="3" id="KW-1003">Cell membrane</keyword>
<keyword evidence="4 7" id="KW-0812">Transmembrane</keyword>
<evidence type="ECO:0000259" key="8">
    <source>
        <dbReference type="PROSITE" id="PS50850"/>
    </source>
</evidence>
<feature type="transmembrane region" description="Helical" evidence="7">
    <location>
        <begin position="342"/>
        <end position="361"/>
    </location>
</feature>
<feature type="transmembrane region" description="Helical" evidence="7">
    <location>
        <begin position="264"/>
        <end position="281"/>
    </location>
</feature>
<dbReference type="CDD" id="cd17369">
    <property type="entry name" value="MFS_ShiA_like"/>
    <property type="match status" value="1"/>
</dbReference>
<dbReference type="PROSITE" id="PS50850">
    <property type="entry name" value="MFS"/>
    <property type="match status" value="1"/>
</dbReference>
<name>A0ABZ1FQZ9_9ACTN</name>
<dbReference type="SUPFAM" id="SSF103473">
    <property type="entry name" value="MFS general substrate transporter"/>
    <property type="match status" value="1"/>
</dbReference>
<dbReference type="EMBL" id="CP109106">
    <property type="protein sequence ID" value="WSB72531.1"/>
    <property type="molecule type" value="Genomic_DNA"/>
</dbReference>
<dbReference type="Proteomes" id="UP001344251">
    <property type="component" value="Chromosome"/>
</dbReference>
<evidence type="ECO:0000256" key="3">
    <source>
        <dbReference type="ARBA" id="ARBA00022475"/>
    </source>
</evidence>
<dbReference type="PANTHER" id="PTHR43045:SF1">
    <property type="entry name" value="SHIKIMATE TRANSPORTER"/>
    <property type="match status" value="1"/>
</dbReference>
<evidence type="ECO:0000256" key="7">
    <source>
        <dbReference type="SAM" id="Phobius"/>
    </source>
</evidence>
<evidence type="ECO:0000313" key="9">
    <source>
        <dbReference type="EMBL" id="WSB72531.1"/>
    </source>
</evidence>
<keyword evidence="6 7" id="KW-0472">Membrane</keyword>
<protein>
    <submittedName>
        <fullName evidence="9">MHS family MFS transporter</fullName>
    </submittedName>
</protein>
<keyword evidence="5 7" id="KW-1133">Transmembrane helix</keyword>
<dbReference type="RefSeq" id="WP_326622173.1">
    <property type="nucleotide sequence ID" value="NZ_CP109106.1"/>
</dbReference>
<organism evidence="9 10">
    <name type="scientific">Streptomyces decoyicus</name>
    <dbReference type="NCBI Taxonomy" id="249567"/>
    <lineage>
        <taxon>Bacteria</taxon>
        <taxon>Bacillati</taxon>
        <taxon>Actinomycetota</taxon>
        <taxon>Actinomycetes</taxon>
        <taxon>Kitasatosporales</taxon>
        <taxon>Streptomycetaceae</taxon>
        <taxon>Streptomyces</taxon>
    </lineage>
</organism>
<feature type="transmembrane region" description="Helical" evidence="7">
    <location>
        <begin position="166"/>
        <end position="186"/>
    </location>
</feature>
<evidence type="ECO:0000256" key="2">
    <source>
        <dbReference type="ARBA" id="ARBA00022448"/>
    </source>
</evidence>
<sequence>MSSPATAAPPPADLKRIVAASLIGTTIEWYDFFLYGSAAALVFNKLFFPGSDPLVGTLLSFLTYAVGFAARPIGALVFGHYGDRLGRKKLLVLSLLMMGGATFAIGLLPTHATVGTAAPVLLTVLRLVQGFALGGEWGGAVLLVSEHGDARRRGFWASWPQTGAPAGQLLATGVLSALTALLSDAAFTSWGWRVPFLLSGVLVLVGLWVRLSVDESPVFKAALARAETRRAEGSAVEKLPLVAVLKYHWRDVLIAMGARMAENISYYVITAFVLVYATSHTGLSQQIALNAVLIASALHFAVIPAWGALSDRIGRRPVYLLGAVGVAAWAFPFFALVDSSRFGPLLLAVSVGLVFHGAMYAPQAAFFAEMFATRMRYSGASIGAQFASVAAGAPAPLIATALLADYNSPTPIALYVIAAALLTLLAVGVARETRNRDLDAVDGTTVDGTTVDGTTVDGTTVDGTATAGAVRKTGAAEGGASPAVPS</sequence>
<dbReference type="InterPro" id="IPR036259">
    <property type="entry name" value="MFS_trans_sf"/>
</dbReference>
<dbReference type="PROSITE" id="PS00217">
    <property type="entry name" value="SUGAR_TRANSPORT_2"/>
    <property type="match status" value="1"/>
</dbReference>
<feature type="transmembrane region" description="Helical" evidence="7">
    <location>
        <begin position="90"/>
        <end position="108"/>
    </location>
</feature>
<dbReference type="InterPro" id="IPR005829">
    <property type="entry name" value="Sugar_transporter_CS"/>
</dbReference>
<feature type="transmembrane region" description="Helical" evidence="7">
    <location>
        <begin position="120"/>
        <end position="145"/>
    </location>
</feature>
<accession>A0ABZ1FQZ9</accession>
<feature type="transmembrane region" description="Helical" evidence="7">
    <location>
        <begin position="287"/>
        <end position="306"/>
    </location>
</feature>
<feature type="transmembrane region" description="Helical" evidence="7">
    <location>
        <begin position="412"/>
        <end position="430"/>
    </location>
</feature>
<dbReference type="PANTHER" id="PTHR43045">
    <property type="entry name" value="SHIKIMATE TRANSPORTER"/>
    <property type="match status" value="1"/>
</dbReference>
<evidence type="ECO:0000256" key="1">
    <source>
        <dbReference type="ARBA" id="ARBA00004651"/>
    </source>
</evidence>
<feature type="transmembrane region" description="Helical" evidence="7">
    <location>
        <begin position="382"/>
        <end position="406"/>
    </location>
</feature>
<dbReference type="InterPro" id="IPR020846">
    <property type="entry name" value="MFS_dom"/>
</dbReference>
<feature type="transmembrane region" description="Helical" evidence="7">
    <location>
        <begin position="54"/>
        <end position="78"/>
    </location>
</feature>
<feature type="transmembrane region" description="Helical" evidence="7">
    <location>
        <begin position="192"/>
        <end position="211"/>
    </location>
</feature>
<evidence type="ECO:0000256" key="5">
    <source>
        <dbReference type="ARBA" id="ARBA00022989"/>
    </source>
</evidence>
<proteinExistence type="predicted"/>
<reference evidence="9 10" key="1">
    <citation type="submission" date="2022-10" db="EMBL/GenBank/DDBJ databases">
        <title>The complete genomes of actinobacterial strains from the NBC collection.</title>
        <authorList>
            <person name="Joergensen T.S."/>
            <person name="Alvarez Arevalo M."/>
            <person name="Sterndorff E.B."/>
            <person name="Faurdal D."/>
            <person name="Vuksanovic O."/>
            <person name="Mourched A.-S."/>
            <person name="Charusanti P."/>
            <person name="Shaw S."/>
            <person name="Blin K."/>
            <person name="Weber T."/>
        </authorList>
    </citation>
    <scope>NUCLEOTIDE SEQUENCE [LARGE SCALE GENOMIC DNA]</scope>
    <source>
        <strain evidence="9 10">NBC 01774</strain>
    </source>
</reference>